<sequence length="103" mass="12262">MKNKGLHSKPMYKTFGVINVTRKRETGKNFENDVLADPQDDAFILNKLNFGEWKHHFVDRPKRDFRNFFPVSRFRVTLMAPNVLNVGFEWSPLFFMLTPFHEN</sequence>
<evidence type="ECO:0000313" key="1">
    <source>
        <dbReference type="EMBL" id="PIC15240.1"/>
    </source>
</evidence>
<proteinExistence type="predicted"/>
<dbReference type="EMBL" id="PDUG01000006">
    <property type="protein sequence ID" value="PIC15240.1"/>
    <property type="molecule type" value="Genomic_DNA"/>
</dbReference>
<accession>A0A2G5SJL8</accession>
<gene>
    <name evidence="1" type="primary">Cnig_chr_X.g22293</name>
    <name evidence="1" type="ORF">B9Z55_022293</name>
</gene>
<organism evidence="1 2">
    <name type="scientific">Caenorhabditis nigoni</name>
    <dbReference type="NCBI Taxonomy" id="1611254"/>
    <lineage>
        <taxon>Eukaryota</taxon>
        <taxon>Metazoa</taxon>
        <taxon>Ecdysozoa</taxon>
        <taxon>Nematoda</taxon>
        <taxon>Chromadorea</taxon>
        <taxon>Rhabditida</taxon>
        <taxon>Rhabditina</taxon>
        <taxon>Rhabditomorpha</taxon>
        <taxon>Rhabditoidea</taxon>
        <taxon>Rhabditidae</taxon>
        <taxon>Peloderinae</taxon>
        <taxon>Caenorhabditis</taxon>
    </lineage>
</organism>
<keyword evidence="2" id="KW-1185">Reference proteome</keyword>
<protein>
    <submittedName>
        <fullName evidence="1">Uncharacterized protein</fullName>
    </submittedName>
</protein>
<reference evidence="2" key="1">
    <citation type="submission" date="2017-10" db="EMBL/GenBank/DDBJ databases">
        <title>Rapid genome shrinkage in a self-fertile nematode reveals novel sperm competition proteins.</title>
        <authorList>
            <person name="Yin D."/>
            <person name="Schwarz E.M."/>
            <person name="Thomas C.G."/>
            <person name="Felde R.L."/>
            <person name="Korf I.F."/>
            <person name="Cutter A.D."/>
            <person name="Schartner C.M."/>
            <person name="Ralston E.J."/>
            <person name="Meyer B.J."/>
            <person name="Haag E.S."/>
        </authorList>
    </citation>
    <scope>NUCLEOTIDE SEQUENCE [LARGE SCALE GENOMIC DNA]</scope>
    <source>
        <strain evidence="2">JU1422</strain>
    </source>
</reference>
<name>A0A2G5SJL8_9PELO</name>
<dbReference type="AlphaFoldDB" id="A0A2G5SJL8"/>
<comment type="caution">
    <text evidence="1">The sequence shown here is derived from an EMBL/GenBank/DDBJ whole genome shotgun (WGS) entry which is preliminary data.</text>
</comment>
<evidence type="ECO:0000313" key="2">
    <source>
        <dbReference type="Proteomes" id="UP000230233"/>
    </source>
</evidence>
<dbReference type="Proteomes" id="UP000230233">
    <property type="component" value="Chromosome X"/>
</dbReference>